<dbReference type="SUPFAM" id="SSF110921">
    <property type="entry name" value="2-isopropylmalate synthase LeuA, allosteric (dimerisation) domain"/>
    <property type="match status" value="1"/>
</dbReference>
<keyword evidence="5 11" id="KW-0432">Leucine biosynthesis</keyword>
<dbReference type="InterPro" id="IPR013785">
    <property type="entry name" value="Aldolase_TIM"/>
</dbReference>
<comment type="subunit">
    <text evidence="11">Homodimer.</text>
</comment>
<dbReference type="PATRIC" id="fig|1503.3.peg.1305"/>
<dbReference type="GO" id="GO:0003985">
    <property type="term" value="F:acetyl-CoA C-acetyltransferase activity"/>
    <property type="evidence" value="ECO:0007669"/>
    <property type="project" value="UniProtKB-UniRule"/>
</dbReference>
<dbReference type="Pfam" id="PF08502">
    <property type="entry name" value="LeuA_dimer"/>
    <property type="match status" value="1"/>
</dbReference>
<dbReference type="Proteomes" id="UP000037267">
    <property type="component" value="Unassembled WGS sequence"/>
</dbReference>
<keyword evidence="8 11" id="KW-0479">Metal-binding</keyword>
<evidence type="ECO:0000256" key="3">
    <source>
        <dbReference type="ARBA" id="ARBA00012973"/>
    </source>
</evidence>
<keyword evidence="11" id="KW-0963">Cytoplasm</keyword>
<comment type="similarity">
    <text evidence="2 11">Belongs to the alpha-IPM synthase/homocitrate synthase family. LeuA type 1 subfamily.</text>
</comment>
<feature type="binding site" evidence="11">
    <location>
        <position position="205"/>
    </location>
    <ligand>
        <name>Mn(2+)</name>
        <dbReference type="ChEBI" id="CHEBI:29035"/>
    </ligand>
</feature>
<dbReference type="FunFam" id="1.10.238.260:FF:000001">
    <property type="entry name" value="2-isopropylmalate synthase"/>
    <property type="match status" value="1"/>
</dbReference>
<dbReference type="InterPro" id="IPR036230">
    <property type="entry name" value="LeuA_allosteric_dom_sf"/>
</dbReference>
<dbReference type="Pfam" id="PF00682">
    <property type="entry name" value="HMGL-like"/>
    <property type="match status" value="1"/>
</dbReference>
<dbReference type="NCBIfam" id="NF002086">
    <property type="entry name" value="PRK00915.1-3"/>
    <property type="match status" value="1"/>
</dbReference>
<comment type="pathway">
    <text evidence="1 11">Amino-acid biosynthesis; L-leucine biosynthesis; L-leucine from 3-methyl-2-oxobutanoate: step 1/4.</text>
</comment>
<dbReference type="GO" id="GO:0009098">
    <property type="term" value="P:L-leucine biosynthetic process"/>
    <property type="evidence" value="ECO:0007669"/>
    <property type="project" value="UniProtKB-UniRule"/>
</dbReference>
<dbReference type="GO" id="GO:0030145">
    <property type="term" value="F:manganese ion binding"/>
    <property type="evidence" value="ECO:0007669"/>
    <property type="project" value="UniProtKB-UniRule"/>
</dbReference>
<evidence type="ECO:0000256" key="7">
    <source>
        <dbReference type="ARBA" id="ARBA00022679"/>
    </source>
</evidence>
<evidence type="ECO:0000256" key="11">
    <source>
        <dbReference type="HAMAP-Rule" id="MF_01025"/>
    </source>
</evidence>
<proteinExistence type="inferred from homology"/>
<keyword evidence="14" id="KW-1185">Reference proteome</keyword>
<organism evidence="13 14">
    <name type="scientific">Gottschalkia purinilytica</name>
    <name type="common">Clostridium purinilyticum</name>
    <dbReference type="NCBI Taxonomy" id="1503"/>
    <lineage>
        <taxon>Bacteria</taxon>
        <taxon>Bacillati</taxon>
        <taxon>Bacillota</taxon>
        <taxon>Tissierellia</taxon>
        <taxon>Tissierellales</taxon>
        <taxon>Gottschalkiaceae</taxon>
        <taxon>Gottschalkia</taxon>
    </lineage>
</organism>
<dbReference type="InterPro" id="IPR050073">
    <property type="entry name" value="2-IPM_HCS-like"/>
</dbReference>
<dbReference type="Gene3D" id="1.10.238.260">
    <property type="match status" value="1"/>
</dbReference>
<evidence type="ECO:0000313" key="14">
    <source>
        <dbReference type="Proteomes" id="UP000037267"/>
    </source>
</evidence>
<dbReference type="STRING" id="1503.CLPU_21c00050"/>
<dbReference type="PROSITE" id="PS00815">
    <property type="entry name" value="AIPM_HOMOCIT_SYNTH_1"/>
    <property type="match status" value="1"/>
</dbReference>
<dbReference type="Gene3D" id="3.20.20.70">
    <property type="entry name" value="Aldolase class I"/>
    <property type="match status" value="1"/>
</dbReference>
<feature type="domain" description="Pyruvate carboxyltransferase" evidence="12">
    <location>
        <begin position="4"/>
        <end position="268"/>
    </location>
</feature>
<evidence type="ECO:0000313" key="13">
    <source>
        <dbReference type="EMBL" id="KNF07187.1"/>
    </source>
</evidence>
<dbReference type="HAMAP" id="MF_01025">
    <property type="entry name" value="LeuA_type1"/>
    <property type="match status" value="1"/>
</dbReference>
<evidence type="ECO:0000259" key="12">
    <source>
        <dbReference type="PROSITE" id="PS50991"/>
    </source>
</evidence>
<keyword evidence="6 11" id="KW-0028">Amino-acid biosynthesis</keyword>
<dbReference type="GO" id="GO:0003852">
    <property type="term" value="F:2-isopropylmalate synthase activity"/>
    <property type="evidence" value="ECO:0007669"/>
    <property type="project" value="UniProtKB-UniRule"/>
</dbReference>
<dbReference type="InterPro" id="IPR005671">
    <property type="entry name" value="LeuA_bact_synth"/>
</dbReference>
<dbReference type="PANTHER" id="PTHR10277:SF9">
    <property type="entry name" value="2-ISOPROPYLMALATE SYNTHASE 1, CHLOROPLASTIC-RELATED"/>
    <property type="match status" value="1"/>
</dbReference>
<comment type="caution">
    <text evidence="13">The sequence shown here is derived from an EMBL/GenBank/DDBJ whole genome shotgun (WGS) entry which is preliminary data.</text>
</comment>
<feature type="binding site" evidence="11">
    <location>
        <position position="13"/>
    </location>
    <ligand>
        <name>Mn(2+)</name>
        <dbReference type="ChEBI" id="CHEBI:29035"/>
    </ligand>
</feature>
<evidence type="ECO:0000256" key="4">
    <source>
        <dbReference type="ARBA" id="ARBA00018198"/>
    </source>
</evidence>
<keyword evidence="13" id="KW-0012">Acyltransferase</keyword>
<dbReference type="FunFam" id="3.20.20.70:FF:000010">
    <property type="entry name" value="2-isopropylmalate synthase"/>
    <property type="match status" value="1"/>
</dbReference>
<dbReference type="AlphaFoldDB" id="A0A0L0W6S2"/>
<feature type="region of interest" description="Regulatory domain" evidence="11">
    <location>
        <begin position="405"/>
        <end position="517"/>
    </location>
</feature>
<dbReference type="CDD" id="cd07940">
    <property type="entry name" value="DRE_TIM_IPMS"/>
    <property type="match status" value="1"/>
</dbReference>
<feature type="binding site" evidence="11">
    <location>
        <position position="203"/>
    </location>
    <ligand>
        <name>Mn(2+)</name>
        <dbReference type="ChEBI" id="CHEBI:29035"/>
    </ligand>
</feature>
<keyword evidence="7 11" id="KW-0808">Transferase</keyword>
<dbReference type="InterPro" id="IPR054691">
    <property type="entry name" value="LeuA/HCS_post-cat"/>
</dbReference>
<dbReference type="SUPFAM" id="SSF51569">
    <property type="entry name" value="Aldolase"/>
    <property type="match status" value="1"/>
</dbReference>
<dbReference type="InterPro" id="IPR013709">
    <property type="entry name" value="2-isopropylmalate_synth_dimer"/>
</dbReference>
<evidence type="ECO:0000256" key="6">
    <source>
        <dbReference type="ARBA" id="ARBA00022605"/>
    </source>
</evidence>
<dbReference type="PROSITE" id="PS50991">
    <property type="entry name" value="PYR_CT"/>
    <property type="match status" value="1"/>
</dbReference>
<evidence type="ECO:0000256" key="2">
    <source>
        <dbReference type="ARBA" id="ARBA00009396"/>
    </source>
</evidence>
<reference evidence="14" key="1">
    <citation type="submission" date="2015-07" db="EMBL/GenBank/DDBJ databases">
        <title>Draft genome sequence of the purine-degrading Gottschalkia purinilyticum DSM 1384 (formerly Clostridium purinilyticum).</title>
        <authorList>
            <person name="Poehlein A."/>
            <person name="Schiel-Bengelsdorf B."/>
            <person name="Bengelsdorf F.R."/>
            <person name="Daniel R."/>
            <person name="Duerre P."/>
        </authorList>
    </citation>
    <scope>NUCLEOTIDE SEQUENCE [LARGE SCALE GENOMIC DNA]</scope>
    <source>
        <strain evidence="14">DSM 1384</strain>
    </source>
</reference>
<accession>A0A0L0W6S2</accession>
<evidence type="ECO:0000256" key="9">
    <source>
        <dbReference type="ARBA" id="ARBA00023211"/>
    </source>
</evidence>
<dbReference type="EMBL" id="LGSS01000021">
    <property type="protein sequence ID" value="KNF07187.1"/>
    <property type="molecule type" value="Genomic_DNA"/>
</dbReference>
<dbReference type="Gene3D" id="3.30.160.270">
    <property type="match status" value="1"/>
</dbReference>
<sequence>MRKILVFDTTLRDGEQVPGAKLNINQKLEIANKLIKLNVDIIEAGFPSSSPGDFEAVETIAKKFGDKAMITGLARAVKSDIKSVYESVKYAQKPLIHIVLGTSNVHVDKKFNKTKDQILDMGVEAVKYAKSFIPEVQYSTEDASRSEFEYLWKTVEAVIKAGATMINIPDTVGYAVPEEFGELIRKLNYRIKNVNDKVILSVHCHNDTGLATANTLAAIKNGADKIECTINGIGERAGNTALEEVIMGLKLRPEYYDADTNIITREIKSTSDLVSGLMGLDVQVNKAITGDNAFAHSSGIHQDGLLKSKDVYEVIDPEDVGVNNMELVLTARSGRHAFKNAIESLGINDVEEDKFDKLFSKFLELADIKKEIYHQDLVYLIEKNYNIIEDKVYNDFNKIGKKLYNIDSIQVISNDNFPTATVIIKRGDETLKESAIGDGPIDALYTAIKNIVKLDVELRQYKINSMSRGKDALGRVGITIEHKGKNYFSRAMDTDIIKASALAFINGINTIILDEMI</sequence>
<evidence type="ECO:0000256" key="8">
    <source>
        <dbReference type="ARBA" id="ARBA00022723"/>
    </source>
</evidence>
<dbReference type="GO" id="GO:0005737">
    <property type="term" value="C:cytoplasm"/>
    <property type="evidence" value="ECO:0007669"/>
    <property type="project" value="UniProtKB-UniRule"/>
</dbReference>
<dbReference type="InterPro" id="IPR002034">
    <property type="entry name" value="AIPM/Hcit_synth_CS"/>
</dbReference>
<dbReference type="PANTHER" id="PTHR10277">
    <property type="entry name" value="HOMOCITRATE SYNTHASE-RELATED"/>
    <property type="match status" value="1"/>
</dbReference>
<evidence type="ECO:0000256" key="1">
    <source>
        <dbReference type="ARBA" id="ARBA00004689"/>
    </source>
</evidence>
<name>A0A0L0W6S2_GOTPU</name>
<keyword evidence="10 11" id="KW-0100">Branched-chain amino acid biosynthesis</keyword>
<feature type="binding site" evidence="11">
    <location>
        <position position="239"/>
    </location>
    <ligand>
        <name>Mn(2+)</name>
        <dbReference type="ChEBI" id="CHEBI:29035"/>
    </ligand>
</feature>
<dbReference type="Pfam" id="PF22617">
    <property type="entry name" value="HCS_D2"/>
    <property type="match status" value="1"/>
</dbReference>
<comment type="cofactor">
    <cofactor evidence="11">
        <name>Mn(2+)</name>
        <dbReference type="ChEBI" id="CHEBI:29035"/>
    </cofactor>
</comment>
<keyword evidence="9 11" id="KW-0464">Manganese</keyword>
<evidence type="ECO:0000256" key="5">
    <source>
        <dbReference type="ARBA" id="ARBA00022430"/>
    </source>
</evidence>
<dbReference type="SMART" id="SM00917">
    <property type="entry name" value="LeuA_dimer"/>
    <property type="match status" value="1"/>
</dbReference>
<dbReference type="RefSeq" id="WP_200898614.1">
    <property type="nucleotide sequence ID" value="NZ_LGSS01000021.1"/>
</dbReference>
<comment type="catalytic activity">
    <reaction evidence="11">
        <text>3-methyl-2-oxobutanoate + acetyl-CoA + H2O = (2S)-2-isopropylmalate + CoA + H(+)</text>
        <dbReference type="Rhea" id="RHEA:21524"/>
        <dbReference type="ChEBI" id="CHEBI:1178"/>
        <dbReference type="ChEBI" id="CHEBI:11851"/>
        <dbReference type="ChEBI" id="CHEBI:15377"/>
        <dbReference type="ChEBI" id="CHEBI:15378"/>
        <dbReference type="ChEBI" id="CHEBI:57287"/>
        <dbReference type="ChEBI" id="CHEBI:57288"/>
        <dbReference type="EC" id="2.3.3.13"/>
    </reaction>
</comment>
<dbReference type="UniPathway" id="UPA00048">
    <property type="reaction ID" value="UER00070"/>
</dbReference>
<comment type="function">
    <text evidence="11">Catalyzes the condensation of the acetyl group of acetyl-CoA with 3-methyl-2-oxobutanoate (2-ketoisovalerate) to form 3-carboxy-3-hydroxy-4-methylpentanoate (2-isopropylmalate).</text>
</comment>
<dbReference type="PROSITE" id="PS00816">
    <property type="entry name" value="AIPM_HOMOCIT_SYNTH_2"/>
    <property type="match status" value="1"/>
</dbReference>
<dbReference type="InterPro" id="IPR000891">
    <property type="entry name" value="PYR_CT"/>
</dbReference>
<dbReference type="NCBIfam" id="TIGR00973">
    <property type="entry name" value="leuA_bact"/>
    <property type="match status" value="1"/>
</dbReference>
<evidence type="ECO:0000256" key="10">
    <source>
        <dbReference type="ARBA" id="ARBA00023304"/>
    </source>
</evidence>
<gene>
    <name evidence="13" type="primary">leuA2</name>
    <name evidence="11" type="synonym">leuA</name>
    <name evidence="13" type="ORF">CLPU_21c00050</name>
</gene>
<dbReference type="EC" id="2.3.3.13" evidence="3 11"/>
<protein>
    <recommendedName>
        <fullName evidence="4 11">2-isopropylmalate synthase</fullName>
        <ecNumber evidence="3 11">2.3.3.13</ecNumber>
    </recommendedName>
    <alternativeName>
        <fullName evidence="11">Alpha-IPM synthase</fullName>
    </alternativeName>
    <alternativeName>
        <fullName evidence="11">Alpha-isopropylmalate synthase</fullName>
    </alternativeName>
</protein>